<dbReference type="RefSeq" id="WP_067309029.1">
    <property type="nucleotide sequence ID" value="NZ_LRMV01000072.1"/>
</dbReference>
<evidence type="ECO:0000256" key="1">
    <source>
        <dbReference type="PIRSR" id="PIRSR637460-1"/>
    </source>
</evidence>
<dbReference type="InterPro" id="IPR006311">
    <property type="entry name" value="TAT_signal"/>
</dbReference>
<keyword evidence="2" id="KW-1015">Disulfide bond</keyword>
<evidence type="ECO:0000259" key="3">
    <source>
        <dbReference type="Pfam" id="PF13472"/>
    </source>
</evidence>
<dbReference type="Gene3D" id="3.40.50.1110">
    <property type="entry name" value="SGNH hydrolase"/>
    <property type="match status" value="1"/>
</dbReference>
<accession>A0A109IJW0</accession>
<dbReference type="Pfam" id="PF13472">
    <property type="entry name" value="Lipase_GDSL_2"/>
    <property type="match status" value="1"/>
</dbReference>
<protein>
    <submittedName>
        <fullName evidence="4">Lysophospholipase L1</fullName>
    </submittedName>
</protein>
<sequence>MSRPRRPLLRAVTRTAALVVATAGVLSTVAAPAHAAVPTGRYVALGDSYTSGPLIPTQVDRTCLRSNRNYPSLVAASAGSSSFVDVSCSGATTDDILVGDGGSSAAALPPQLSAVTADTALVTVQIGGNDIGFSSIIGDCAQASFSSPLGSPCKNLYTAGGTDQLRARITATAPKVAAVLQAVRQAAPAARIVVLGYPAIVPDSGYGCWPVVPIAYQDVPYLRGVATTLNAMLAGAAAANGAGYADVYTPSIGRDTCKSSGTRWVEGLLPENPAAPFHPNARGEQGMATALLATLGG</sequence>
<dbReference type="GO" id="GO:0019433">
    <property type="term" value="P:triglyceride catabolic process"/>
    <property type="evidence" value="ECO:0007669"/>
    <property type="project" value="TreeGrafter"/>
</dbReference>
<feature type="domain" description="SGNH hydrolase-type esterase" evidence="3">
    <location>
        <begin position="44"/>
        <end position="285"/>
    </location>
</feature>
<dbReference type="Proteomes" id="UP000198226">
    <property type="component" value="Chromosome I"/>
</dbReference>
<dbReference type="InterPro" id="IPR037460">
    <property type="entry name" value="SEST-like"/>
</dbReference>
<dbReference type="SUPFAM" id="SSF52266">
    <property type="entry name" value="SGNH hydrolase"/>
    <property type="match status" value="1"/>
</dbReference>
<feature type="disulfide bond" evidence="2">
    <location>
        <begin position="140"/>
        <end position="153"/>
    </location>
</feature>
<dbReference type="EMBL" id="LT607752">
    <property type="protein sequence ID" value="SCG45892.1"/>
    <property type="molecule type" value="Genomic_DNA"/>
</dbReference>
<feature type="active site" description="Nucleophile" evidence="1">
    <location>
        <position position="48"/>
    </location>
</feature>
<name>A0A109IJW0_9ACTN</name>
<organism evidence="4 5">
    <name type="scientific">Micromonospora rifamycinica</name>
    <dbReference type="NCBI Taxonomy" id="291594"/>
    <lineage>
        <taxon>Bacteria</taxon>
        <taxon>Bacillati</taxon>
        <taxon>Actinomycetota</taxon>
        <taxon>Actinomycetes</taxon>
        <taxon>Micromonosporales</taxon>
        <taxon>Micromonosporaceae</taxon>
        <taxon>Micromonospora</taxon>
    </lineage>
</organism>
<evidence type="ECO:0000313" key="4">
    <source>
        <dbReference type="EMBL" id="SCG45892.1"/>
    </source>
</evidence>
<gene>
    <name evidence="4" type="ORF">GA0070623_1300</name>
</gene>
<dbReference type="PROSITE" id="PS51318">
    <property type="entry name" value="TAT"/>
    <property type="match status" value="1"/>
</dbReference>
<dbReference type="PANTHER" id="PTHR37981">
    <property type="entry name" value="LIPASE 2"/>
    <property type="match status" value="1"/>
</dbReference>
<evidence type="ECO:0000313" key="5">
    <source>
        <dbReference type="Proteomes" id="UP000198226"/>
    </source>
</evidence>
<proteinExistence type="predicted"/>
<dbReference type="OrthoDB" id="5503950at2"/>
<feature type="disulfide bond" evidence="2">
    <location>
        <begin position="208"/>
        <end position="257"/>
    </location>
</feature>
<reference evidence="5" key="1">
    <citation type="submission" date="2016-06" db="EMBL/GenBank/DDBJ databases">
        <authorList>
            <person name="Varghese N."/>
            <person name="Submissions Spin"/>
        </authorList>
    </citation>
    <scope>NUCLEOTIDE SEQUENCE [LARGE SCALE GENOMIC DNA]</scope>
    <source>
        <strain evidence="5">DSM 44983</strain>
    </source>
</reference>
<feature type="active site" evidence="1">
    <location>
        <position position="278"/>
    </location>
</feature>
<keyword evidence="5" id="KW-1185">Reference proteome</keyword>
<dbReference type="InterPro" id="IPR013830">
    <property type="entry name" value="SGNH_hydro"/>
</dbReference>
<dbReference type="AlphaFoldDB" id="A0A109IJW0"/>
<feature type="disulfide bond" evidence="2">
    <location>
        <begin position="63"/>
        <end position="88"/>
    </location>
</feature>
<dbReference type="GO" id="GO:0004806">
    <property type="term" value="F:triacylglycerol lipase activity"/>
    <property type="evidence" value="ECO:0007669"/>
    <property type="project" value="TreeGrafter"/>
</dbReference>
<evidence type="ECO:0000256" key="2">
    <source>
        <dbReference type="PIRSR" id="PIRSR637460-2"/>
    </source>
</evidence>
<dbReference type="PANTHER" id="PTHR37981:SF1">
    <property type="entry name" value="SGNH HYDROLASE-TYPE ESTERASE DOMAIN-CONTAINING PROTEIN"/>
    <property type="match status" value="1"/>
</dbReference>
<dbReference type="InterPro" id="IPR036514">
    <property type="entry name" value="SGNH_hydro_sf"/>
</dbReference>
<dbReference type="CDD" id="cd01823">
    <property type="entry name" value="SEST_like"/>
    <property type="match status" value="1"/>
</dbReference>